<evidence type="ECO:0000256" key="1">
    <source>
        <dbReference type="SAM" id="Coils"/>
    </source>
</evidence>
<evidence type="ECO:0000313" key="3">
    <source>
        <dbReference type="EMBL" id="SCF23042.1"/>
    </source>
</evidence>
<dbReference type="GO" id="GO:0003677">
    <property type="term" value="F:DNA binding"/>
    <property type="evidence" value="ECO:0007669"/>
    <property type="project" value="InterPro"/>
</dbReference>
<feature type="compositionally biased region" description="Polar residues" evidence="2">
    <location>
        <begin position="368"/>
        <end position="381"/>
    </location>
</feature>
<protein>
    <recommendedName>
        <fullName evidence="5">SHOCT domain-containing protein</fullName>
    </recommendedName>
</protein>
<accession>A0A1C4YQJ0</accession>
<sequence>MSTGHRPEPRRNTRPYVVDEATIRERSGNPDAAEYILYVRSLIHDYYGIGGQTRIIEVAGQRGLAYPGLTRQKVSEQLSRYRLGPTWEMAELIIDCLPDSCDSASIRAVAAGWYECARGQRPRGYNGPVSRPPGKPGQRNVPESEPAVPVLQRKIARLQERLKTETTRYLDNLRASENSRHQETRRANQLEAQFHQTRDELLRVRTVAAEVATIREEYARQCVALELVAAPALRGTPIIDLPEPPAARRRIRFGHLVATIDPQAPPARRALARYLCVYAEFAGISPTELASRADIAATVTMDILAGRLVPTTPHAARLAAVLDCEPDTLRHLAAAASSATALDECFWRIAGSAATPSSEVVGSDPDNRSPNPHTAPTSQPSPIAERLRQLATIYRDGLISDSEYAEQRERILGEL</sequence>
<feature type="region of interest" description="Disordered" evidence="2">
    <location>
        <begin position="356"/>
        <end position="383"/>
    </location>
</feature>
<dbReference type="Proteomes" id="UP000199375">
    <property type="component" value="Unassembled WGS sequence"/>
</dbReference>
<dbReference type="InterPro" id="IPR010982">
    <property type="entry name" value="Lambda_DNA-bd_dom_sf"/>
</dbReference>
<dbReference type="AlphaFoldDB" id="A0A1C4YQJ0"/>
<evidence type="ECO:0008006" key="5">
    <source>
        <dbReference type="Google" id="ProtNLM"/>
    </source>
</evidence>
<dbReference type="RefSeq" id="WP_091287166.1">
    <property type="nucleotide sequence ID" value="NZ_FMCW01000066.1"/>
</dbReference>
<name>A0A1C4YQJ0_9ACTN</name>
<feature type="region of interest" description="Disordered" evidence="2">
    <location>
        <begin position="122"/>
        <end position="146"/>
    </location>
</feature>
<reference evidence="3 4" key="1">
    <citation type="submission" date="2016-06" db="EMBL/GenBank/DDBJ databases">
        <authorList>
            <person name="Kjaerup R.B."/>
            <person name="Dalgaard T.S."/>
            <person name="Juul-Madsen H.R."/>
        </authorList>
    </citation>
    <scope>NUCLEOTIDE SEQUENCE [LARGE SCALE GENOMIC DNA]</scope>
    <source>
        <strain evidence="3 4">DSM 45626</strain>
    </source>
</reference>
<dbReference type="EMBL" id="FMCW01000066">
    <property type="protein sequence ID" value="SCF23042.1"/>
    <property type="molecule type" value="Genomic_DNA"/>
</dbReference>
<organism evidence="3 4">
    <name type="scientific">Micromonospora haikouensis</name>
    <dbReference type="NCBI Taxonomy" id="686309"/>
    <lineage>
        <taxon>Bacteria</taxon>
        <taxon>Bacillati</taxon>
        <taxon>Actinomycetota</taxon>
        <taxon>Actinomycetes</taxon>
        <taxon>Micromonosporales</taxon>
        <taxon>Micromonosporaceae</taxon>
        <taxon>Micromonospora</taxon>
    </lineage>
</organism>
<gene>
    <name evidence="3" type="ORF">GA0070558_1665</name>
</gene>
<evidence type="ECO:0000256" key="2">
    <source>
        <dbReference type="SAM" id="MobiDB-lite"/>
    </source>
</evidence>
<dbReference type="SUPFAM" id="SSF47413">
    <property type="entry name" value="lambda repressor-like DNA-binding domains"/>
    <property type="match status" value="1"/>
</dbReference>
<feature type="coiled-coil region" evidence="1">
    <location>
        <begin position="173"/>
        <end position="200"/>
    </location>
</feature>
<keyword evidence="1" id="KW-0175">Coiled coil</keyword>
<evidence type="ECO:0000313" key="4">
    <source>
        <dbReference type="Proteomes" id="UP000199375"/>
    </source>
</evidence>
<proteinExistence type="predicted"/>